<feature type="compositionally biased region" description="Basic and acidic residues" evidence="1">
    <location>
        <begin position="7"/>
        <end position="18"/>
    </location>
</feature>
<reference evidence="2" key="2">
    <citation type="submission" date="2023-01" db="EMBL/GenBank/DDBJ databases">
        <authorList>
            <person name="Sun Q."/>
            <person name="Evtushenko L."/>
        </authorList>
    </citation>
    <scope>NUCLEOTIDE SEQUENCE</scope>
    <source>
        <strain evidence="2">VKM Ac-1020</strain>
    </source>
</reference>
<evidence type="ECO:0000313" key="3">
    <source>
        <dbReference type="Proteomes" id="UP001142462"/>
    </source>
</evidence>
<feature type="compositionally biased region" description="Basic and acidic residues" evidence="1">
    <location>
        <begin position="96"/>
        <end position="110"/>
    </location>
</feature>
<organism evidence="2 3">
    <name type="scientific">Microbacterium barkeri</name>
    <dbReference type="NCBI Taxonomy" id="33917"/>
    <lineage>
        <taxon>Bacteria</taxon>
        <taxon>Bacillati</taxon>
        <taxon>Actinomycetota</taxon>
        <taxon>Actinomycetes</taxon>
        <taxon>Micrococcales</taxon>
        <taxon>Microbacteriaceae</taxon>
        <taxon>Microbacterium</taxon>
    </lineage>
</organism>
<accession>A0A9W6LY02</accession>
<comment type="caution">
    <text evidence="2">The sequence shown here is derived from an EMBL/GenBank/DDBJ whole genome shotgun (WGS) entry which is preliminary data.</text>
</comment>
<dbReference type="EMBL" id="BSEJ01000022">
    <property type="protein sequence ID" value="GLJ63026.1"/>
    <property type="molecule type" value="Genomic_DNA"/>
</dbReference>
<gene>
    <name evidence="2" type="ORF">GCM10017576_31570</name>
</gene>
<reference evidence="2" key="1">
    <citation type="journal article" date="2014" name="Int. J. Syst. Evol. Microbiol.">
        <title>Complete genome sequence of Corynebacterium casei LMG S-19264T (=DSM 44701T), isolated from a smear-ripened cheese.</title>
        <authorList>
            <consortium name="US DOE Joint Genome Institute (JGI-PGF)"/>
            <person name="Walter F."/>
            <person name="Albersmeier A."/>
            <person name="Kalinowski J."/>
            <person name="Ruckert C."/>
        </authorList>
    </citation>
    <scope>NUCLEOTIDE SEQUENCE</scope>
    <source>
        <strain evidence="2">VKM Ac-1020</strain>
    </source>
</reference>
<dbReference type="AlphaFoldDB" id="A0A9W6LY02"/>
<dbReference type="Proteomes" id="UP001142462">
    <property type="component" value="Unassembled WGS sequence"/>
</dbReference>
<name>A0A9W6LY02_9MICO</name>
<feature type="region of interest" description="Disordered" evidence="1">
    <location>
        <begin position="1"/>
        <end position="110"/>
    </location>
</feature>
<sequence length="110" mass="10935">MADVEEVERAGRVADARHAGAFPRAGRREVPRWRRGRTTGAMGESSDLSHGSAGTAEATDADVAGGSASASGSGAARPGATGTARTAPDGGSARELSTDRILGKSADRGG</sequence>
<evidence type="ECO:0000256" key="1">
    <source>
        <dbReference type="SAM" id="MobiDB-lite"/>
    </source>
</evidence>
<protein>
    <submittedName>
        <fullName evidence="2">Uncharacterized protein</fullName>
    </submittedName>
</protein>
<keyword evidence="3" id="KW-1185">Reference proteome</keyword>
<proteinExistence type="predicted"/>
<feature type="compositionally biased region" description="Low complexity" evidence="1">
    <location>
        <begin position="61"/>
        <end position="91"/>
    </location>
</feature>
<evidence type="ECO:0000313" key="2">
    <source>
        <dbReference type="EMBL" id="GLJ63026.1"/>
    </source>
</evidence>